<evidence type="ECO:0000313" key="5">
    <source>
        <dbReference type="Proteomes" id="UP000324611"/>
    </source>
</evidence>
<evidence type="ECO:0000259" key="2">
    <source>
        <dbReference type="Pfam" id="PF04773"/>
    </source>
</evidence>
<dbReference type="EMBL" id="VUOC01000004">
    <property type="protein sequence ID" value="KAA2239747.1"/>
    <property type="molecule type" value="Genomic_DNA"/>
</dbReference>
<name>A0A5B2VNF7_9BACT</name>
<keyword evidence="5" id="KW-1185">Reference proteome</keyword>
<accession>A0A5B2VNF7</accession>
<evidence type="ECO:0000259" key="3">
    <source>
        <dbReference type="Pfam" id="PF16344"/>
    </source>
</evidence>
<keyword evidence="1" id="KW-0472">Membrane</keyword>
<dbReference type="Gene3D" id="2.60.120.1440">
    <property type="match status" value="1"/>
</dbReference>
<evidence type="ECO:0000256" key="1">
    <source>
        <dbReference type="SAM" id="Phobius"/>
    </source>
</evidence>
<reference evidence="4 5" key="2">
    <citation type="submission" date="2019-09" db="EMBL/GenBank/DDBJ databases">
        <authorList>
            <person name="Jin C."/>
        </authorList>
    </citation>
    <scope>NUCLEOTIDE SEQUENCE [LARGE SCALE GENOMIC DNA]</scope>
    <source>
        <strain evidence="4 5">BN140078</strain>
    </source>
</reference>
<dbReference type="RefSeq" id="WP_149840924.1">
    <property type="nucleotide sequence ID" value="NZ_VUOC01000004.1"/>
</dbReference>
<dbReference type="InterPro" id="IPR006860">
    <property type="entry name" value="FecR"/>
</dbReference>
<feature type="domain" description="Protein FecR C-terminal" evidence="3">
    <location>
        <begin position="312"/>
        <end position="374"/>
    </location>
</feature>
<feature type="transmembrane region" description="Helical" evidence="1">
    <location>
        <begin position="67"/>
        <end position="86"/>
    </location>
</feature>
<organism evidence="4 5">
    <name type="scientific">Chitinophaga agrisoli</name>
    <dbReference type="NCBI Taxonomy" id="2607653"/>
    <lineage>
        <taxon>Bacteria</taxon>
        <taxon>Pseudomonadati</taxon>
        <taxon>Bacteroidota</taxon>
        <taxon>Chitinophagia</taxon>
        <taxon>Chitinophagales</taxon>
        <taxon>Chitinophagaceae</taxon>
        <taxon>Chitinophaga</taxon>
    </lineage>
</organism>
<dbReference type="Pfam" id="PF16344">
    <property type="entry name" value="FecR_C"/>
    <property type="match status" value="1"/>
</dbReference>
<sequence length="377" mass="42587">MQFDRELVYDLTLEEITGRISKANKEHLYQIIADYGEAFSIWQDLHDTVTPEIITRARPQHRRRNKLILAVLACIIAALSLVAWAHGQGLLPWQQQGDVYVYYPDMAVTDLLDNQRLFLKTSEGKIITFADSIATIHTKGLTLTNHNKTLRFVATDNAPARCILNVPNGMDYSIVLPDSTRVHLNAGSTLTFPTAFKGERREVMINGEAYVAAAANVLQPLFVYLPNHTYVSVIGTTSNGNAFNVNTYKPGLVEVFVEDGAVRVYADKDKEELTPGMAISAYRGRLQELFTADAAKILRWRDGIYEVPERSRVKDVLPLLQRLYGVEVKTDDASIARINYVGDLSRSTPLRNYLDSLSLQKGFQYTYQDEHTIYLHR</sequence>
<proteinExistence type="predicted"/>
<dbReference type="AlphaFoldDB" id="A0A5B2VNF7"/>
<evidence type="ECO:0000313" key="4">
    <source>
        <dbReference type="EMBL" id="KAA2239747.1"/>
    </source>
</evidence>
<comment type="caution">
    <text evidence="4">The sequence shown here is derived from an EMBL/GenBank/DDBJ whole genome shotgun (WGS) entry which is preliminary data.</text>
</comment>
<keyword evidence="1" id="KW-0812">Transmembrane</keyword>
<dbReference type="PANTHER" id="PTHR30273:SF2">
    <property type="entry name" value="PROTEIN FECR"/>
    <property type="match status" value="1"/>
</dbReference>
<dbReference type="PIRSF" id="PIRSF018266">
    <property type="entry name" value="FecR"/>
    <property type="match status" value="1"/>
</dbReference>
<dbReference type="InterPro" id="IPR012373">
    <property type="entry name" value="Ferrdict_sens_TM"/>
</dbReference>
<dbReference type="Gene3D" id="3.55.50.30">
    <property type="match status" value="1"/>
</dbReference>
<keyword evidence="1" id="KW-1133">Transmembrane helix</keyword>
<protein>
    <submittedName>
        <fullName evidence="4">DUF4974 domain-containing protein</fullName>
    </submittedName>
</protein>
<reference evidence="4 5" key="1">
    <citation type="submission" date="2019-09" db="EMBL/GenBank/DDBJ databases">
        <title>Chitinophaga ginsengihumi sp. nov., isolated from soil of ginseng rhizosphere.</title>
        <authorList>
            <person name="Lee J."/>
        </authorList>
    </citation>
    <scope>NUCLEOTIDE SEQUENCE [LARGE SCALE GENOMIC DNA]</scope>
    <source>
        <strain evidence="4 5">BN140078</strain>
    </source>
</reference>
<feature type="domain" description="FecR protein" evidence="2">
    <location>
        <begin position="171"/>
        <end position="263"/>
    </location>
</feature>
<dbReference type="Pfam" id="PF04773">
    <property type="entry name" value="FecR"/>
    <property type="match status" value="1"/>
</dbReference>
<dbReference type="Proteomes" id="UP000324611">
    <property type="component" value="Unassembled WGS sequence"/>
</dbReference>
<dbReference type="InterPro" id="IPR032508">
    <property type="entry name" value="FecR_C"/>
</dbReference>
<dbReference type="PANTHER" id="PTHR30273">
    <property type="entry name" value="PERIPLASMIC SIGNAL SENSOR AND SIGMA FACTOR ACTIVATOR FECR-RELATED"/>
    <property type="match status" value="1"/>
</dbReference>
<gene>
    <name evidence="4" type="ORF">F0L74_26505</name>
</gene>
<dbReference type="GO" id="GO:0016989">
    <property type="term" value="F:sigma factor antagonist activity"/>
    <property type="evidence" value="ECO:0007669"/>
    <property type="project" value="TreeGrafter"/>
</dbReference>